<dbReference type="EMBL" id="VKKU01000001">
    <property type="protein sequence ID" value="TSB05029.1"/>
    <property type="molecule type" value="Genomic_DNA"/>
</dbReference>
<dbReference type="InterPro" id="IPR036291">
    <property type="entry name" value="NAD(P)-bd_dom_sf"/>
</dbReference>
<dbReference type="AlphaFoldDB" id="A0A553WJY4"/>
<evidence type="ECO:0000313" key="2">
    <source>
        <dbReference type="EMBL" id="TSB05029.1"/>
    </source>
</evidence>
<evidence type="ECO:0000313" key="3">
    <source>
        <dbReference type="Proteomes" id="UP000320160"/>
    </source>
</evidence>
<proteinExistence type="predicted"/>
<dbReference type="Pfam" id="PF01408">
    <property type="entry name" value="GFO_IDH_MocA"/>
    <property type="match status" value="1"/>
</dbReference>
<name>A0A553WJY4_9SPHN</name>
<organism evidence="2 3">
    <name type="scientific">Sphingorhabdus contaminans</name>
    <dbReference type="NCBI Taxonomy" id="1343899"/>
    <lineage>
        <taxon>Bacteria</taxon>
        <taxon>Pseudomonadati</taxon>
        <taxon>Pseudomonadota</taxon>
        <taxon>Alphaproteobacteria</taxon>
        <taxon>Sphingomonadales</taxon>
        <taxon>Sphingomonadaceae</taxon>
        <taxon>Sphingorhabdus</taxon>
    </lineage>
</organism>
<gene>
    <name evidence="2" type="ORF">FOM92_06490</name>
</gene>
<evidence type="ECO:0000259" key="1">
    <source>
        <dbReference type="Pfam" id="PF01408"/>
    </source>
</evidence>
<reference evidence="2 3" key="1">
    <citation type="submission" date="2019-07" db="EMBL/GenBank/DDBJ databases">
        <authorList>
            <person name="Park M."/>
        </authorList>
    </citation>
    <scope>NUCLEOTIDE SEQUENCE [LARGE SCALE GENOMIC DNA]</scope>
    <source>
        <strain evidence="2 3">KCTC32445</strain>
    </source>
</reference>
<dbReference type="SUPFAM" id="SSF51735">
    <property type="entry name" value="NAD(P)-binding Rossmann-fold domains"/>
    <property type="match status" value="1"/>
</dbReference>
<dbReference type="Gene3D" id="3.30.360.10">
    <property type="entry name" value="Dihydrodipicolinate Reductase, domain 2"/>
    <property type="match status" value="1"/>
</dbReference>
<accession>A0A553WJY4</accession>
<sequence length="347" mass="37500">MEVGGSRRIRAWRSPLPARLFSIAGRQKCCSLYRGNPGVARVTIRIAIAGFGKIARDEHLPAIRAHGGYELAAIVSHGSAADIGCPKFDTIAEMMTALPSRVDAIAICTPPKPRFALASQAIAAGLSVLLEKPPAATLGEMDQLVALAKKHGSLIYTAWHSQHAAGVAPAKAVLAGAPVKRISLVWHEDVRKFHPDQQWIWEPGGFGVFDPGINGLSILTRILSVPLSVRSAELLFPANRHAPIATRLKFDGDDRVADMDWRGMGKEQWSISIELESGEQVELVEGGAKLLIDGTPQLLPVEGEYSSIYRDFSDHVNAGKSFIDAEPLRIVADAFLIGKRKLVGDFV</sequence>
<dbReference type="PANTHER" id="PTHR43818:SF7">
    <property type="entry name" value="DEHYDROGENASE"/>
    <property type="match status" value="1"/>
</dbReference>
<protein>
    <submittedName>
        <fullName evidence="2">Gfo/Idh/MocA family oxidoreductase</fullName>
    </submittedName>
</protein>
<dbReference type="InterPro" id="IPR050463">
    <property type="entry name" value="Gfo/Idh/MocA_oxidrdct_glycsds"/>
</dbReference>
<dbReference type="OrthoDB" id="9813657at2"/>
<dbReference type="Proteomes" id="UP000320160">
    <property type="component" value="Unassembled WGS sequence"/>
</dbReference>
<comment type="caution">
    <text evidence="2">The sequence shown here is derived from an EMBL/GenBank/DDBJ whole genome shotgun (WGS) entry which is preliminary data.</text>
</comment>
<dbReference type="InterPro" id="IPR000683">
    <property type="entry name" value="Gfo/Idh/MocA-like_OxRdtase_N"/>
</dbReference>
<dbReference type="PANTHER" id="PTHR43818">
    <property type="entry name" value="BCDNA.GH03377"/>
    <property type="match status" value="1"/>
</dbReference>
<dbReference type="Gene3D" id="3.40.50.720">
    <property type="entry name" value="NAD(P)-binding Rossmann-like Domain"/>
    <property type="match status" value="1"/>
</dbReference>
<feature type="domain" description="Gfo/Idh/MocA-like oxidoreductase N-terminal" evidence="1">
    <location>
        <begin position="44"/>
        <end position="155"/>
    </location>
</feature>
<keyword evidence="3" id="KW-1185">Reference proteome</keyword>
<dbReference type="GO" id="GO:0000166">
    <property type="term" value="F:nucleotide binding"/>
    <property type="evidence" value="ECO:0007669"/>
    <property type="project" value="InterPro"/>
</dbReference>